<comment type="similarity">
    <text evidence="3 8">Belongs to the FPP/GGPP synthase family.</text>
</comment>
<evidence type="ECO:0008006" key="11">
    <source>
        <dbReference type="Google" id="ProtNLM"/>
    </source>
</evidence>
<dbReference type="OrthoDB" id="6921389at2759"/>
<reference evidence="9 10" key="1">
    <citation type="submission" date="2017-09" db="EMBL/GenBank/DDBJ databases">
        <title>WGS assembly of Aquilegia coerulea Goldsmith.</title>
        <authorList>
            <person name="Hodges S."/>
            <person name="Kramer E."/>
            <person name="Nordborg M."/>
            <person name="Tomkins J."/>
            <person name="Borevitz J."/>
            <person name="Derieg N."/>
            <person name="Yan J."/>
            <person name="Mihaltcheva S."/>
            <person name="Hayes R.D."/>
            <person name="Rokhsar D."/>
        </authorList>
    </citation>
    <scope>NUCLEOTIDE SEQUENCE [LARGE SCALE GENOMIC DNA]</scope>
    <source>
        <strain evidence="10">cv. Goldsmith</strain>
    </source>
</reference>
<dbReference type="PROSITE" id="PS00444">
    <property type="entry name" value="POLYPRENYL_SYNTHASE_2"/>
    <property type="match status" value="1"/>
</dbReference>
<keyword evidence="10" id="KW-1185">Reference proteome</keyword>
<keyword evidence="6" id="KW-0460">Magnesium</keyword>
<dbReference type="SFLD" id="SFLDG01017">
    <property type="entry name" value="Polyprenyl_Transferase_Like"/>
    <property type="match status" value="1"/>
</dbReference>
<evidence type="ECO:0000256" key="7">
    <source>
        <dbReference type="ARBA" id="ARBA00023229"/>
    </source>
</evidence>
<dbReference type="CDD" id="cd00685">
    <property type="entry name" value="Trans_IPPS_HT"/>
    <property type="match status" value="1"/>
</dbReference>
<comment type="cofactor">
    <cofactor evidence="1">
        <name>Mg(2+)</name>
        <dbReference type="ChEBI" id="CHEBI:18420"/>
    </cofactor>
</comment>
<evidence type="ECO:0000256" key="6">
    <source>
        <dbReference type="ARBA" id="ARBA00022842"/>
    </source>
</evidence>
<dbReference type="GO" id="GO:0008299">
    <property type="term" value="P:isoprenoid biosynthetic process"/>
    <property type="evidence" value="ECO:0007669"/>
    <property type="project" value="UniProtKB-KW"/>
</dbReference>
<evidence type="ECO:0000256" key="2">
    <source>
        <dbReference type="ARBA" id="ARBA00005128"/>
    </source>
</evidence>
<comment type="pathway">
    <text evidence="2">Isoprenoid biosynthesis.</text>
</comment>
<dbReference type="InterPro" id="IPR008949">
    <property type="entry name" value="Isoprenoid_synthase_dom_sf"/>
</dbReference>
<keyword evidence="4 8" id="KW-0808">Transferase</keyword>
<dbReference type="GO" id="GO:0046872">
    <property type="term" value="F:metal ion binding"/>
    <property type="evidence" value="ECO:0007669"/>
    <property type="project" value="UniProtKB-KW"/>
</dbReference>
<dbReference type="EMBL" id="KZ305024">
    <property type="protein sequence ID" value="PIA55534.1"/>
    <property type="molecule type" value="Genomic_DNA"/>
</dbReference>
<dbReference type="Proteomes" id="UP000230069">
    <property type="component" value="Unassembled WGS sequence"/>
</dbReference>
<dbReference type="STRING" id="218851.A0A2G5EIE9"/>
<protein>
    <recommendedName>
        <fullName evidence="11">Geranylgeranyl pyrophosphate synthase</fullName>
    </recommendedName>
</protein>
<evidence type="ECO:0000256" key="8">
    <source>
        <dbReference type="RuleBase" id="RU004466"/>
    </source>
</evidence>
<dbReference type="InterPro" id="IPR000092">
    <property type="entry name" value="Polyprenyl_synt"/>
</dbReference>
<dbReference type="InParanoid" id="A0A2G5EIE9"/>
<dbReference type="SFLD" id="SFLDS00005">
    <property type="entry name" value="Isoprenoid_Synthase_Type_I"/>
    <property type="match status" value="1"/>
</dbReference>
<keyword evidence="5" id="KW-0479">Metal-binding</keyword>
<organism evidence="9 10">
    <name type="scientific">Aquilegia coerulea</name>
    <name type="common">Rocky mountain columbine</name>
    <dbReference type="NCBI Taxonomy" id="218851"/>
    <lineage>
        <taxon>Eukaryota</taxon>
        <taxon>Viridiplantae</taxon>
        <taxon>Streptophyta</taxon>
        <taxon>Embryophyta</taxon>
        <taxon>Tracheophyta</taxon>
        <taxon>Spermatophyta</taxon>
        <taxon>Magnoliopsida</taxon>
        <taxon>Ranunculales</taxon>
        <taxon>Ranunculaceae</taxon>
        <taxon>Thalictroideae</taxon>
        <taxon>Aquilegia</taxon>
    </lineage>
</organism>
<name>A0A2G5EIE9_AQUCA</name>
<evidence type="ECO:0000256" key="1">
    <source>
        <dbReference type="ARBA" id="ARBA00001946"/>
    </source>
</evidence>
<sequence>MNSVTASLNMSTCAQTISMFNHGHTPIQKSCLMESLVEKRPSSKSSWKRSTKRVLSISAALRKEEVIENLHKGSSSAFNFDSYLSQKGKSVNQALDKAVPLKEPKIIHESMRYSLLAGGKRIRPILCIAACELVGGDESAAMPAACAVEMIHTMSLIHDDLPCMDNDDMRRGKPTNHKEFGENIALLAGDALTSFAFEHIANATTGISPSKIIRVIDELAKASGADGVFAGQVVDIISTGVSNITLEQLELIHSLKTGKLLEASVVMGAIFGGGSDEDIELLRIFAKRIGLLFQVVDDILDVTQSSEELGKTAGKDLMTDKTTYPKLMGLEKSKEFAEKLNREAKEQLSHFDSKKAAPLISLADYIAHRQN</sequence>
<dbReference type="Pfam" id="PF00348">
    <property type="entry name" value="polyprenyl_synt"/>
    <property type="match status" value="1"/>
</dbReference>
<dbReference type="SUPFAM" id="SSF48576">
    <property type="entry name" value="Terpenoid synthases"/>
    <property type="match status" value="1"/>
</dbReference>
<evidence type="ECO:0000256" key="3">
    <source>
        <dbReference type="ARBA" id="ARBA00006706"/>
    </source>
</evidence>
<dbReference type="PANTHER" id="PTHR43281">
    <property type="entry name" value="FARNESYL DIPHOSPHATE SYNTHASE"/>
    <property type="match status" value="1"/>
</dbReference>
<evidence type="ECO:0000313" key="10">
    <source>
        <dbReference type="Proteomes" id="UP000230069"/>
    </source>
</evidence>
<dbReference type="InterPro" id="IPR033749">
    <property type="entry name" value="Polyprenyl_synt_CS"/>
</dbReference>
<dbReference type="PROSITE" id="PS00723">
    <property type="entry name" value="POLYPRENYL_SYNTHASE_1"/>
    <property type="match status" value="1"/>
</dbReference>
<keyword evidence="7" id="KW-0414">Isoprene biosynthesis</keyword>
<dbReference type="Gene3D" id="1.10.600.10">
    <property type="entry name" value="Farnesyl Diphosphate Synthase"/>
    <property type="match status" value="1"/>
</dbReference>
<dbReference type="InterPro" id="IPR053378">
    <property type="entry name" value="Prenyl_diphosphate_synthase"/>
</dbReference>
<gene>
    <name evidence="9" type="ORF">AQUCO_00700082v1</name>
</gene>
<accession>A0A2G5EIE9</accession>
<dbReference type="GO" id="GO:0004311">
    <property type="term" value="F:geranylgeranyl diphosphate synthase activity"/>
    <property type="evidence" value="ECO:0007669"/>
    <property type="project" value="TreeGrafter"/>
</dbReference>
<proteinExistence type="inferred from homology"/>
<evidence type="ECO:0000256" key="5">
    <source>
        <dbReference type="ARBA" id="ARBA00022723"/>
    </source>
</evidence>
<evidence type="ECO:0000256" key="4">
    <source>
        <dbReference type="ARBA" id="ARBA00022679"/>
    </source>
</evidence>
<dbReference type="PANTHER" id="PTHR43281:SF24">
    <property type="entry name" value="OS07G0580900 PROTEIN"/>
    <property type="match status" value="1"/>
</dbReference>
<dbReference type="NCBIfam" id="NF045485">
    <property type="entry name" value="FPPsyn"/>
    <property type="match status" value="1"/>
</dbReference>
<evidence type="ECO:0000313" key="9">
    <source>
        <dbReference type="EMBL" id="PIA55534.1"/>
    </source>
</evidence>
<dbReference type="FunFam" id="1.10.600.10:FF:000001">
    <property type="entry name" value="Geranylgeranyl diphosphate synthase"/>
    <property type="match status" value="1"/>
</dbReference>
<dbReference type="AlphaFoldDB" id="A0A2G5EIE9"/>
<dbReference type="GO" id="GO:0005737">
    <property type="term" value="C:cytoplasm"/>
    <property type="evidence" value="ECO:0007669"/>
    <property type="project" value="UniProtKB-ARBA"/>
</dbReference>